<dbReference type="PANTHER" id="PTHR43283:SF14">
    <property type="entry name" value="BLL8153 PROTEIN"/>
    <property type="match status" value="1"/>
</dbReference>
<dbReference type="InterPro" id="IPR050789">
    <property type="entry name" value="Diverse_Enzym_Activities"/>
</dbReference>
<dbReference type="GO" id="GO:0016787">
    <property type="term" value="F:hydrolase activity"/>
    <property type="evidence" value="ECO:0007669"/>
    <property type="project" value="UniProtKB-KW"/>
</dbReference>
<proteinExistence type="predicted"/>
<dbReference type="Gene3D" id="3.40.710.10">
    <property type="entry name" value="DD-peptidase/beta-lactamase superfamily"/>
    <property type="match status" value="1"/>
</dbReference>
<comment type="caution">
    <text evidence="3">The sequence shown here is derived from an EMBL/GenBank/DDBJ whole genome shotgun (WGS) entry which is preliminary data.</text>
</comment>
<keyword evidence="4" id="KW-1185">Reference proteome</keyword>
<sequence>MTRFRTGRIRTGLASLCALAAAVSGTAAFGQPVLPEVLQGGAAASEVPVTVQNLRWLMLDQPFSSLAFRSMDRLFTTRTVPHAGQPWVLPQASHALDFSYDFGGRTWSAQEGIERTYTNAIMVLKDGRVVYEAYRNNSTPADRFMGWSATKSLVSIMVGVAAEQGLIASLDDPVDRYLPELAEGGYRGVTVRQVLQMRSGVAYEERYDFANPGAAASNHIGALVQNRVRFVDAARTIERKAEPGALFEYKTLDTAVLGLLLERVSGMPLAAYMARNLWEPLGAEADGFFIMDGAPGVGREFSGAGYNATLRDFARVGQMMLDGGVANGRRIVSADWVAQSTRPTERVPEPGLGYGMQWWTMGDTAYSAIGLQGQYIFVDPATRTVVVKLSYFPPLGDEADNETQAFLRAASAWQPR</sequence>
<organism evidence="3 4">
    <name type="scientific">Alteraurantiacibacter buctensis</name>
    <dbReference type="NCBI Taxonomy" id="1503981"/>
    <lineage>
        <taxon>Bacteria</taxon>
        <taxon>Pseudomonadati</taxon>
        <taxon>Pseudomonadota</taxon>
        <taxon>Alphaproteobacteria</taxon>
        <taxon>Sphingomonadales</taxon>
        <taxon>Erythrobacteraceae</taxon>
        <taxon>Alteraurantiacibacter</taxon>
    </lineage>
</organism>
<keyword evidence="1" id="KW-0732">Signal</keyword>
<dbReference type="InterPro" id="IPR012338">
    <property type="entry name" value="Beta-lactam/transpept-like"/>
</dbReference>
<feature type="chain" id="PRO_5032315496" evidence="1">
    <location>
        <begin position="21"/>
        <end position="416"/>
    </location>
</feature>
<dbReference type="Proteomes" id="UP000466966">
    <property type="component" value="Unassembled WGS sequence"/>
</dbReference>
<feature type="domain" description="Beta-lactamase-related" evidence="2">
    <location>
        <begin position="120"/>
        <end position="405"/>
    </location>
</feature>
<accession>A0A844Z1V9</accession>
<protein>
    <submittedName>
        <fullName evidence="3">Serine hydrolase</fullName>
    </submittedName>
</protein>
<evidence type="ECO:0000259" key="2">
    <source>
        <dbReference type="Pfam" id="PF00144"/>
    </source>
</evidence>
<evidence type="ECO:0000256" key="1">
    <source>
        <dbReference type="SAM" id="SignalP"/>
    </source>
</evidence>
<reference evidence="3 4" key="1">
    <citation type="submission" date="2019-12" db="EMBL/GenBank/DDBJ databases">
        <title>Genomic-based taxomic classification of the family Erythrobacteraceae.</title>
        <authorList>
            <person name="Xu L."/>
        </authorList>
    </citation>
    <scope>NUCLEOTIDE SEQUENCE [LARGE SCALE GENOMIC DNA]</scope>
    <source>
        <strain evidence="3 4">M0322</strain>
    </source>
</reference>
<dbReference type="Pfam" id="PF00144">
    <property type="entry name" value="Beta-lactamase"/>
    <property type="match status" value="1"/>
</dbReference>
<dbReference type="EMBL" id="WTYV01000003">
    <property type="protein sequence ID" value="MXO71893.1"/>
    <property type="molecule type" value="Genomic_DNA"/>
</dbReference>
<dbReference type="InterPro" id="IPR001466">
    <property type="entry name" value="Beta-lactam-related"/>
</dbReference>
<dbReference type="SUPFAM" id="SSF56601">
    <property type="entry name" value="beta-lactamase/transpeptidase-like"/>
    <property type="match status" value="1"/>
</dbReference>
<dbReference type="PANTHER" id="PTHR43283">
    <property type="entry name" value="BETA-LACTAMASE-RELATED"/>
    <property type="match status" value="1"/>
</dbReference>
<feature type="signal peptide" evidence="1">
    <location>
        <begin position="1"/>
        <end position="20"/>
    </location>
</feature>
<dbReference type="AlphaFoldDB" id="A0A844Z1V9"/>
<keyword evidence="3" id="KW-0378">Hydrolase</keyword>
<gene>
    <name evidence="3" type="ORF">GRI99_09630</name>
</gene>
<name>A0A844Z1V9_9SPHN</name>
<dbReference type="OrthoDB" id="9814204at2"/>
<evidence type="ECO:0000313" key="3">
    <source>
        <dbReference type="EMBL" id="MXO71893.1"/>
    </source>
</evidence>
<dbReference type="RefSeq" id="WP_160771827.1">
    <property type="nucleotide sequence ID" value="NZ_WTYV01000003.1"/>
</dbReference>
<evidence type="ECO:0000313" key="4">
    <source>
        <dbReference type="Proteomes" id="UP000466966"/>
    </source>
</evidence>